<evidence type="ECO:0000256" key="3">
    <source>
        <dbReference type="ARBA" id="ARBA00022777"/>
    </source>
</evidence>
<evidence type="ECO:0000256" key="4">
    <source>
        <dbReference type="ARBA" id="ARBA00022840"/>
    </source>
</evidence>
<gene>
    <name evidence="11" type="ORF">GPUH_LOCUS7539</name>
</gene>
<reference evidence="11 12" key="2">
    <citation type="submission" date="2018-11" db="EMBL/GenBank/DDBJ databases">
        <authorList>
            <consortium name="Pathogen Informatics"/>
        </authorList>
    </citation>
    <scope>NUCLEOTIDE SEQUENCE [LARGE SCALE GENOMIC DNA]</scope>
</reference>
<evidence type="ECO:0000256" key="1">
    <source>
        <dbReference type="ARBA" id="ARBA00022679"/>
    </source>
</evidence>
<evidence type="ECO:0000256" key="8">
    <source>
        <dbReference type="ARBA" id="ARBA00049299"/>
    </source>
</evidence>
<evidence type="ECO:0000313" key="12">
    <source>
        <dbReference type="Proteomes" id="UP000271098"/>
    </source>
</evidence>
<dbReference type="PROSITE" id="PS00108">
    <property type="entry name" value="PROTEIN_KINASE_ST"/>
    <property type="match status" value="1"/>
</dbReference>
<proteinExistence type="inferred from homology"/>
<dbReference type="OrthoDB" id="1732493at2759"/>
<comment type="catalytic activity">
    <reaction evidence="8">
        <text>L-threonyl-[protein] + ATP = O-phospho-L-threonyl-[protein] + ADP + H(+)</text>
        <dbReference type="Rhea" id="RHEA:46608"/>
        <dbReference type="Rhea" id="RHEA-COMP:11060"/>
        <dbReference type="Rhea" id="RHEA-COMP:11605"/>
        <dbReference type="ChEBI" id="CHEBI:15378"/>
        <dbReference type="ChEBI" id="CHEBI:30013"/>
        <dbReference type="ChEBI" id="CHEBI:30616"/>
        <dbReference type="ChEBI" id="CHEBI:61977"/>
        <dbReference type="ChEBI" id="CHEBI:456216"/>
        <dbReference type="EC" id="2.7.12.2"/>
    </reaction>
</comment>
<evidence type="ECO:0000256" key="2">
    <source>
        <dbReference type="ARBA" id="ARBA00022741"/>
    </source>
</evidence>
<evidence type="ECO:0000313" key="11">
    <source>
        <dbReference type="EMBL" id="VDK58693.1"/>
    </source>
</evidence>
<name>A0A183DFP7_9BILA</name>
<comment type="similarity">
    <text evidence="5">Belongs to the protein kinase superfamily. STE Ser/Thr protein kinase family. MAP kinase kinase subfamily.</text>
</comment>
<dbReference type="WBParaSite" id="GPUH_0000754701-mRNA-1">
    <property type="protein sequence ID" value="GPUH_0000754701-mRNA-1"/>
    <property type="gene ID" value="GPUH_0000754701"/>
</dbReference>
<dbReference type="EC" id="2.7.12.2" evidence="6"/>
<comment type="catalytic activity">
    <reaction evidence="9">
        <text>L-tyrosyl-[protein] + ATP = O-phospho-L-tyrosyl-[protein] + ADP + H(+)</text>
        <dbReference type="Rhea" id="RHEA:10596"/>
        <dbReference type="Rhea" id="RHEA-COMP:10136"/>
        <dbReference type="Rhea" id="RHEA-COMP:20101"/>
        <dbReference type="ChEBI" id="CHEBI:15378"/>
        <dbReference type="ChEBI" id="CHEBI:30616"/>
        <dbReference type="ChEBI" id="CHEBI:46858"/>
        <dbReference type="ChEBI" id="CHEBI:61978"/>
        <dbReference type="ChEBI" id="CHEBI:456216"/>
        <dbReference type="EC" id="2.7.12.2"/>
    </reaction>
</comment>
<dbReference type="InterPro" id="IPR000719">
    <property type="entry name" value="Prot_kinase_dom"/>
</dbReference>
<dbReference type="Pfam" id="PF00069">
    <property type="entry name" value="Pkinase"/>
    <property type="match status" value="1"/>
</dbReference>
<dbReference type="AlphaFoldDB" id="A0A183DFP7"/>
<evidence type="ECO:0000256" key="6">
    <source>
        <dbReference type="ARBA" id="ARBA00038999"/>
    </source>
</evidence>
<protein>
    <recommendedName>
        <fullName evidence="6">mitogen-activated protein kinase kinase</fullName>
        <ecNumber evidence="6">2.7.12.2</ecNumber>
    </recommendedName>
</protein>
<dbReference type="EMBL" id="UYRT01019717">
    <property type="protein sequence ID" value="VDK58693.1"/>
    <property type="molecule type" value="Genomic_DNA"/>
</dbReference>
<evidence type="ECO:0000256" key="9">
    <source>
        <dbReference type="ARBA" id="ARBA00051693"/>
    </source>
</evidence>
<organism evidence="13">
    <name type="scientific">Gongylonema pulchrum</name>
    <dbReference type="NCBI Taxonomy" id="637853"/>
    <lineage>
        <taxon>Eukaryota</taxon>
        <taxon>Metazoa</taxon>
        <taxon>Ecdysozoa</taxon>
        <taxon>Nematoda</taxon>
        <taxon>Chromadorea</taxon>
        <taxon>Rhabditida</taxon>
        <taxon>Spirurina</taxon>
        <taxon>Spiruromorpha</taxon>
        <taxon>Spiruroidea</taxon>
        <taxon>Gongylonematidae</taxon>
        <taxon>Gongylonema</taxon>
    </lineage>
</organism>
<keyword evidence="3" id="KW-0418">Kinase</keyword>
<keyword evidence="12" id="KW-1185">Reference proteome</keyword>
<dbReference type="InterPro" id="IPR011009">
    <property type="entry name" value="Kinase-like_dom_sf"/>
</dbReference>
<accession>A0A183DFP7</accession>
<evidence type="ECO:0000256" key="7">
    <source>
        <dbReference type="ARBA" id="ARBA00049014"/>
    </source>
</evidence>
<dbReference type="SUPFAM" id="SSF56112">
    <property type="entry name" value="Protein kinase-like (PK-like)"/>
    <property type="match status" value="1"/>
</dbReference>
<dbReference type="GO" id="GO:0005524">
    <property type="term" value="F:ATP binding"/>
    <property type="evidence" value="ECO:0007669"/>
    <property type="project" value="UniProtKB-KW"/>
</dbReference>
<keyword evidence="1" id="KW-0808">Transferase</keyword>
<dbReference type="PROSITE" id="PS50011">
    <property type="entry name" value="PROTEIN_KINASE_DOM"/>
    <property type="match status" value="1"/>
</dbReference>
<evidence type="ECO:0000256" key="5">
    <source>
        <dbReference type="ARBA" id="ARBA00038035"/>
    </source>
</evidence>
<comment type="catalytic activity">
    <reaction evidence="7">
        <text>L-seryl-[protein] + ATP = O-phospho-L-seryl-[protein] + ADP + H(+)</text>
        <dbReference type="Rhea" id="RHEA:17989"/>
        <dbReference type="Rhea" id="RHEA-COMP:9863"/>
        <dbReference type="Rhea" id="RHEA-COMP:11604"/>
        <dbReference type="ChEBI" id="CHEBI:15378"/>
        <dbReference type="ChEBI" id="CHEBI:29999"/>
        <dbReference type="ChEBI" id="CHEBI:30616"/>
        <dbReference type="ChEBI" id="CHEBI:83421"/>
        <dbReference type="ChEBI" id="CHEBI:456216"/>
        <dbReference type="EC" id="2.7.12.2"/>
    </reaction>
</comment>
<dbReference type="Proteomes" id="UP000271098">
    <property type="component" value="Unassembled WGS sequence"/>
</dbReference>
<reference evidence="13" key="1">
    <citation type="submission" date="2016-06" db="UniProtKB">
        <authorList>
            <consortium name="WormBaseParasite"/>
        </authorList>
    </citation>
    <scope>IDENTIFICATION</scope>
</reference>
<keyword evidence="2" id="KW-0547">Nucleotide-binding</keyword>
<dbReference type="InterPro" id="IPR008271">
    <property type="entry name" value="Ser/Thr_kinase_AS"/>
</dbReference>
<sequence>MLRALTHCHTHRIIHRDVKPQNVLVETSGIIKLADFGLSRPYSIPSRCFTHEVGSTFC</sequence>
<evidence type="ECO:0000313" key="13">
    <source>
        <dbReference type="WBParaSite" id="GPUH_0000754701-mRNA-1"/>
    </source>
</evidence>
<feature type="domain" description="Protein kinase" evidence="10">
    <location>
        <begin position="1"/>
        <end position="58"/>
    </location>
</feature>
<evidence type="ECO:0000259" key="10">
    <source>
        <dbReference type="PROSITE" id="PS50011"/>
    </source>
</evidence>
<dbReference type="GO" id="GO:0004708">
    <property type="term" value="F:MAP kinase kinase activity"/>
    <property type="evidence" value="ECO:0007669"/>
    <property type="project" value="UniProtKB-EC"/>
</dbReference>
<dbReference type="PANTHER" id="PTHR48013:SF9">
    <property type="entry name" value="DUAL SPECIFICITY MITOGEN-ACTIVATED PROTEIN KINASE KINASE 5"/>
    <property type="match status" value="1"/>
</dbReference>
<dbReference type="Gene3D" id="1.10.510.10">
    <property type="entry name" value="Transferase(Phosphotransferase) domain 1"/>
    <property type="match status" value="1"/>
</dbReference>
<dbReference type="PANTHER" id="PTHR48013">
    <property type="entry name" value="DUAL SPECIFICITY MITOGEN-ACTIVATED PROTEIN KINASE KINASE 5-RELATED"/>
    <property type="match status" value="1"/>
</dbReference>
<keyword evidence="4" id="KW-0067">ATP-binding</keyword>